<feature type="transmembrane region" description="Helical" evidence="9">
    <location>
        <begin position="113"/>
        <end position="131"/>
    </location>
</feature>
<evidence type="ECO:0000313" key="10">
    <source>
        <dbReference type="EMBL" id="HGU32157.1"/>
    </source>
</evidence>
<evidence type="ECO:0000256" key="9">
    <source>
        <dbReference type="SAM" id="Phobius"/>
    </source>
</evidence>
<protein>
    <submittedName>
        <fullName evidence="10">YeeE/YedE family protein</fullName>
    </submittedName>
</protein>
<dbReference type="EMBL" id="DSUH01000108">
    <property type="protein sequence ID" value="HGU32157.1"/>
    <property type="molecule type" value="Genomic_DNA"/>
</dbReference>
<dbReference type="GO" id="GO:0005886">
    <property type="term" value="C:plasma membrane"/>
    <property type="evidence" value="ECO:0007669"/>
    <property type="project" value="UniProtKB-SubCell"/>
</dbReference>
<evidence type="ECO:0000256" key="5">
    <source>
        <dbReference type="ARBA" id="ARBA00022692"/>
    </source>
</evidence>
<evidence type="ECO:0000256" key="3">
    <source>
        <dbReference type="ARBA" id="ARBA00022475"/>
    </source>
</evidence>
<feature type="transmembrane region" description="Helical" evidence="9">
    <location>
        <begin position="70"/>
        <end position="92"/>
    </location>
</feature>
<evidence type="ECO:0000256" key="8">
    <source>
        <dbReference type="ARBA" id="ARBA00035655"/>
    </source>
</evidence>
<evidence type="ECO:0000256" key="7">
    <source>
        <dbReference type="ARBA" id="ARBA00023136"/>
    </source>
</evidence>
<dbReference type="Pfam" id="PF04143">
    <property type="entry name" value="Sulf_transp"/>
    <property type="match status" value="1"/>
</dbReference>
<evidence type="ECO:0000256" key="2">
    <source>
        <dbReference type="ARBA" id="ARBA00022448"/>
    </source>
</evidence>
<feature type="transmembrane region" description="Helical" evidence="9">
    <location>
        <begin position="12"/>
        <end position="30"/>
    </location>
</feature>
<feature type="transmembrane region" description="Helical" evidence="9">
    <location>
        <begin position="143"/>
        <end position="169"/>
    </location>
</feature>
<keyword evidence="4" id="KW-0997">Cell inner membrane</keyword>
<accession>A0A7C4RSD0</accession>
<proteinExistence type="inferred from homology"/>
<comment type="subcellular location">
    <subcellularLocation>
        <location evidence="1">Cell inner membrane</location>
        <topology evidence="1">Multi-pass membrane protein</topology>
    </subcellularLocation>
</comment>
<evidence type="ECO:0000256" key="6">
    <source>
        <dbReference type="ARBA" id="ARBA00022989"/>
    </source>
</evidence>
<sequence>MKQKDSGAWSPYLAGALSGLVGVFSVWFAGQYFGASTSFVRTAGMIEQLFGPERVAQMSYFMKFAPTIDWQWMFMVGIFLGAMISALTSGSFKLQAVPDMWAARFGEKSAARRAITAFIGGIVAMFGARLADGCPSGHGLSGSLQLAVSGFIALVFFFLGGIIAARLVYGGGGDQ</sequence>
<keyword evidence="2" id="KW-0813">Transport</keyword>
<dbReference type="PANTHER" id="PTHR30574">
    <property type="entry name" value="INNER MEMBRANE PROTEIN YEDE"/>
    <property type="match status" value="1"/>
</dbReference>
<organism evidence="10">
    <name type="scientific">Desulfatirhabdium butyrativorans</name>
    <dbReference type="NCBI Taxonomy" id="340467"/>
    <lineage>
        <taxon>Bacteria</taxon>
        <taxon>Pseudomonadati</taxon>
        <taxon>Thermodesulfobacteriota</taxon>
        <taxon>Desulfobacteria</taxon>
        <taxon>Desulfobacterales</taxon>
        <taxon>Desulfatirhabdiaceae</taxon>
        <taxon>Desulfatirhabdium</taxon>
    </lineage>
</organism>
<dbReference type="InterPro" id="IPR007272">
    <property type="entry name" value="Sulf_transp_TsuA/YedE"/>
</dbReference>
<reference evidence="10" key="1">
    <citation type="journal article" date="2020" name="mSystems">
        <title>Genome- and Community-Level Interaction Insights into Carbon Utilization and Element Cycling Functions of Hydrothermarchaeota in Hydrothermal Sediment.</title>
        <authorList>
            <person name="Zhou Z."/>
            <person name="Liu Y."/>
            <person name="Xu W."/>
            <person name="Pan J."/>
            <person name="Luo Z.H."/>
            <person name="Li M."/>
        </authorList>
    </citation>
    <scope>NUCLEOTIDE SEQUENCE [LARGE SCALE GENOMIC DNA]</scope>
    <source>
        <strain evidence="10">SpSt-477</strain>
    </source>
</reference>
<evidence type="ECO:0000256" key="4">
    <source>
        <dbReference type="ARBA" id="ARBA00022519"/>
    </source>
</evidence>
<keyword evidence="6 9" id="KW-1133">Transmembrane helix</keyword>
<comment type="caution">
    <text evidence="10">The sequence shown here is derived from an EMBL/GenBank/DDBJ whole genome shotgun (WGS) entry which is preliminary data.</text>
</comment>
<keyword evidence="7 9" id="KW-0472">Membrane</keyword>
<comment type="similarity">
    <text evidence="8">Belongs to the TsuA/YedE (TC 9.B.102) family.</text>
</comment>
<dbReference type="PANTHER" id="PTHR30574:SF1">
    <property type="entry name" value="SULPHUR TRANSPORT DOMAIN-CONTAINING PROTEIN"/>
    <property type="match status" value="1"/>
</dbReference>
<evidence type="ECO:0000256" key="1">
    <source>
        <dbReference type="ARBA" id="ARBA00004429"/>
    </source>
</evidence>
<keyword evidence="3" id="KW-1003">Cell membrane</keyword>
<name>A0A7C4RSD0_9BACT</name>
<keyword evidence="5 9" id="KW-0812">Transmembrane</keyword>
<dbReference type="AlphaFoldDB" id="A0A7C4RSD0"/>
<gene>
    <name evidence="10" type="ORF">ENS29_04795</name>
</gene>